<dbReference type="InParanoid" id="M4BBI1"/>
<dbReference type="EMBL" id="JH598095">
    <property type="status" value="NOT_ANNOTATED_CDS"/>
    <property type="molecule type" value="Genomic_DNA"/>
</dbReference>
<evidence type="ECO:0000313" key="2">
    <source>
        <dbReference type="Proteomes" id="UP000011713"/>
    </source>
</evidence>
<protein>
    <recommendedName>
        <fullName evidence="3">RxLR effector candidate protein</fullName>
    </recommendedName>
</protein>
<proteinExistence type="predicted"/>
<reference evidence="2" key="1">
    <citation type="journal article" date="2010" name="Science">
        <title>Signatures of adaptation to obligate biotrophy in the Hyaloperonospora arabidopsidis genome.</title>
        <authorList>
            <person name="Baxter L."/>
            <person name="Tripathy S."/>
            <person name="Ishaque N."/>
            <person name="Boot N."/>
            <person name="Cabral A."/>
            <person name="Kemen E."/>
            <person name="Thines M."/>
            <person name="Ah-Fong A."/>
            <person name="Anderson R."/>
            <person name="Badejoko W."/>
            <person name="Bittner-Eddy P."/>
            <person name="Boore J.L."/>
            <person name="Chibucos M.C."/>
            <person name="Coates M."/>
            <person name="Dehal P."/>
            <person name="Delehaunty K."/>
            <person name="Dong S."/>
            <person name="Downton P."/>
            <person name="Dumas B."/>
            <person name="Fabro G."/>
            <person name="Fronick C."/>
            <person name="Fuerstenberg S.I."/>
            <person name="Fulton L."/>
            <person name="Gaulin E."/>
            <person name="Govers F."/>
            <person name="Hughes L."/>
            <person name="Humphray S."/>
            <person name="Jiang R.H."/>
            <person name="Judelson H."/>
            <person name="Kamoun S."/>
            <person name="Kyung K."/>
            <person name="Meijer H."/>
            <person name="Minx P."/>
            <person name="Morris P."/>
            <person name="Nelson J."/>
            <person name="Phuntumart V."/>
            <person name="Qutob D."/>
            <person name="Rehmany A."/>
            <person name="Rougon-Cardoso A."/>
            <person name="Ryden P."/>
            <person name="Torto-Alalibo T."/>
            <person name="Studholme D."/>
            <person name="Wang Y."/>
            <person name="Win J."/>
            <person name="Wood J."/>
            <person name="Clifton S.W."/>
            <person name="Rogers J."/>
            <person name="Van den Ackerveken G."/>
            <person name="Jones J.D."/>
            <person name="McDowell J.M."/>
            <person name="Beynon J."/>
            <person name="Tyler B.M."/>
        </authorList>
    </citation>
    <scope>NUCLEOTIDE SEQUENCE [LARGE SCALE GENOMIC DNA]</scope>
    <source>
        <strain evidence="2">Emoy2</strain>
    </source>
</reference>
<dbReference type="EnsemblProtists" id="HpaT803644">
    <property type="protein sequence ID" value="HpaP803644"/>
    <property type="gene ID" value="HpaG803644"/>
</dbReference>
<accession>M4BBI1</accession>
<organism evidence="1 2">
    <name type="scientific">Hyaloperonospora arabidopsidis (strain Emoy2)</name>
    <name type="common">Downy mildew agent</name>
    <name type="synonym">Peronospora arabidopsidis</name>
    <dbReference type="NCBI Taxonomy" id="559515"/>
    <lineage>
        <taxon>Eukaryota</taxon>
        <taxon>Sar</taxon>
        <taxon>Stramenopiles</taxon>
        <taxon>Oomycota</taxon>
        <taxon>Peronosporomycetes</taxon>
        <taxon>Peronosporales</taxon>
        <taxon>Peronosporaceae</taxon>
        <taxon>Hyaloperonospora</taxon>
    </lineage>
</organism>
<dbReference type="Proteomes" id="UP000011713">
    <property type="component" value="Unassembled WGS sequence"/>
</dbReference>
<evidence type="ECO:0008006" key="3">
    <source>
        <dbReference type="Google" id="ProtNLM"/>
    </source>
</evidence>
<name>M4BBI1_HYAAE</name>
<dbReference type="HOGENOM" id="CLU_817488_0_0_1"/>
<reference evidence="1" key="2">
    <citation type="submission" date="2015-06" db="UniProtKB">
        <authorList>
            <consortium name="EnsemblProtists"/>
        </authorList>
    </citation>
    <scope>IDENTIFICATION</scope>
    <source>
        <strain evidence="1">Emoy2</strain>
    </source>
</reference>
<keyword evidence="2" id="KW-1185">Reference proteome</keyword>
<dbReference type="VEuPathDB" id="FungiDB:HpaG803644"/>
<evidence type="ECO:0000313" key="1">
    <source>
        <dbReference type="EnsemblProtists" id="HpaP803644"/>
    </source>
</evidence>
<dbReference type="AlphaFoldDB" id="M4BBI1"/>
<sequence length="340" mass="38014">MGHPYWVIGLFKQVTILSELPDGKVVQNRVTLMRIDLALDLLAAAVAVFAVVPSAAASGVRKASATATFDVRASFDRTLIPQTIDGADEDKKEARMAPIIDILGFIERAPEVDPLLTESLLANTLGTDVSIKQAFTDLDLHTSPLDGRIKAMLTAIVKKEKDFDYWTKSAEEVKGYFRAIFRDKTKWEHSETALKACKKELLSLIKQLQSEIKTVNDYFEKKVFKYWLDHASSRPDGDSLTDGKYKVFSGKFGVLEAASIIEMSQFGSLAARKRGAILQEGQFDYWFSLGIQSREGVLKHLSPKEHDFEVPKAISRNVADMYTVYREYRLALENSGAVVH</sequence>